<dbReference type="PANTHER" id="PTHR30255">
    <property type="entry name" value="SINGLE-STRANDED-DNA-SPECIFIC EXONUCLEASE RECJ"/>
    <property type="match status" value="1"/>
</dbReference>
<evidence type="ECO:0000313" key="1">
    <source>
        <dbReference type="EMBL" id="MDZ7542497.1"/>
    </source>
</evidence>
<feature type="non-terminal residue" evidence="1">
    <location>
        <position position="92"/>
    </location>
</feature>
<reference evidence="1" key="1">
    <citation type="submission" date="2019-11" db="EMBL/GenBank/DDBJ databases">
        <title>Characterization of Clostridium perfringens isolates from swine manure treated agricultural soils.</title>
        <authorList>
            <person name="Wushke S.T."/>
        </authorList>
    </citation>
    <scope>NUCLEOTIDE SEQUENCE</scope>
    <source>
        <strain evidence="1">X62</strain>
    </source>
</reference>
<keyword evidence="1" id="KW-0269">Exonuclease</keyword>
<name>A0AAW9KCE2_CLOPF</name>
<keyword evidence="1" id="KW-0378">Hydrolase</keyword>
<dbReference type="Gene3D" id="3.90.1640.30">
    <property type="match status" value="1"/>
</dbReference>
<dbReference type="Proteomes" id="UP001288944">
    <property type="component" value="Unassembled WGS sequence"/>
</dbReference>
<dbReference type="GO" id="GO:0004527">
    <property type="term" value="F:exonuclease activity"/>
    <property type="evidence" value="ECO:0007669"/>
    <property type="project" value="UniProtKB-KW"/>
</dbReference>
<sequence>MKENWILVNKKESFLRLSNSINENPLVLRLLANRGIDTVGEVSRFLNGTIHDFYDGYLMADMKKGIDIIKNAVLNNKKIIIYGDYDCDGVIS</sequence>
<dbReference type="InterPro" id="IPR051673">
    <property type="entry name" value="SSDNA_exonuclease_RecJ"/>
</dbReference>
<gene>
    <name evidence="1" type="ORF">GNF83_15035</name>
</gene>
<comment type="caution">
    <text evidence="1">The sequence shown here is derived from an EMBL/GenBank/DDBJ whole genome shotgun (WGS) entry which is preliminary data.</text>
</comment>
<dbReference type="SUPFAM" id="SSF64182">
    <property type="entry name" value="DHH phosphoesterases"/>
    <property type="match status" value="1"/>
</dbReference>
<organism evidence="1 2">
    <name type="scientific">Clostridium perfringens</name>
    <dbReference type="NCBI Taxonomy" id="1502"/>
    <lineage>
        <taxon>Bacteria</taxon>
        <taxon>Bacillati</taxon>
        <taxon>Bacillota</taxon>
        <taxon>Clostridia</taxon>
        <taxon>Eubacteriales</taxon>
        <taxon>Clostridiaceae</taxon>
        <taxon>Clostridium</taxon>
    </lineage>
</organism>
<proteinExistence type="predicted"/>
<dbReference type="EMBL" id="WNUR01000206">
    <property type="protein sequence ID" value="MDZ7542497.1"/>
    <property type="molecule type" value="Genomic_DNA"/>
</dbReference>
<dbReference type="PANTHER" id="PTHR30255:SF2">
    <property type="entry name" value="SINGLE-STRANDED-DNA-SPECIFIC EXONUCLEASE RECJ"/>
    <property type="match status" value="1"/>
</dbReference>
<protein>
    <submittedName>
        <fullName evidence="1">Single-stranded-DNA-specific exonuclease RecJ</fullName>
    </submittedName>
</protein>
<accession>A0AAW9KCE2</accession>
<dbReference type="InterPro" id="IPR038763">
    <property type="entry name" value="DHH_sf"/>
</dbReference>
<evidence type="ECO:0000313" key="2">
    <source>
        <dbReference type="Proteomes" id="UP001288944"/>
    </source>
</evidence>
<dbReference type="AlphaFoldDB" id="A0AAW9KCE2"/>
<keyword evidence="1" id="KW-0540">Nuclease</keyword>